<evidence type="ECO:0000259" key="2">
    <source>
        <dbReference type="Pfam" id="PF13474"/>
    </source>
</evidence>
<dbReference type="Gene3D" id="3.10.450.50">
    <property type="match status" value="1"/>
</dbReference>
<evidence type="ECO:0000313" key="3">
    <source>
        <dbReference type="EMBL" id="TCZ69574.1"/>
    </source>
</evidence>
<keyword evidence="1" id="KW-0732">Signal</keyword>
<reference evidence="3 4" key="1">
    <citation type="submission" date="2019-03" db="EMBL/GenBank/DDBJ databases">
        <authorList>
            <person name="Kim M.K.M."/>
        </authorList>
    </citation>
    <scope>NUCLEOTIDE SEQUENCE [LARGE SCALE GENOMIC DNA]</scope>
    <source>
        <strain evidence="3 4">17J68-15</strain>
    </source>
</reference>
<feature type="signal peptide" evidence="1">
    <location>
        <begin position="1"/>
        <end position="18"/>
    </location>
</feature>
<comment type="caution">
    <text evidence="3">The sequence shown here is derived from an EMBL/GenBank/DDBJ whole genome shotgun (WGS) entry which is preliminary data.</text>
</comment>
<dbReference type="SUPFAM" id="SSF54427">
    <property type="entry name" value="NTF2-like"/>
    <property type="match status" value="1"/>
</dbReference>
<dbReference type="EMBL" id="SKFH01000020">
    <property type="protein sequence ID" value="TCZ69574.1"/>
    <property type="molecule type" value="Genomic_DNA"/>
</dbReference>
<dbReference type="Pfam" id="PF13474">
    <property type="entry name" value="SnoaL_3"/>
    <property type="match status" value="1"/>
</dbReference>
<evidence type="ECO:0000313" key="4">
    <source>
        <dbReference type="Proteomes" id="UP000295164"/>
    </source>
</evidence>
<feature type="chain" id="PRO_5020946312" evidence="1">
    <location>
        <begin position="19"/>
        <end position="149"/>
    </location>
</feature>
<dbReference type="AlphaFoldDB" id="A0A4R4DXD4"/>
<name>A0A4R4DXD4_9BACT</name>
<sequence>MRLLLLLLLAFSLQSAQAQAGKDSTAIKATLRAWNKALEAKNLDKALAIFDDSPQTLMVGSAPGEIFQGKAAIRKVLSAFLNYSEVVLNLSRARIDGNGHTAWVFVEGTIRVAGGGSVAEEPYRVSIVLVRRNGTWKWRLFHGDVPKEN</sequence>
<dbReference type="NCBIfam" id="TIGR02246">
    <property type="entry name" value="SgcJ/EcaC family oxidoreductase"/>
    <property type="match status" value="1"/>
</dbReference>
<proteinExistence type="predicted"/>
<dbReference type="OrthoDB" id="7210461at2"/>
<evidence type="ECO:0000256" key="1">
    <source>
        <dbReference type="SAM" id="SignalP"/>
    </source>
</evidence>
<organism evidence="3 4">
    <name type="scientific">Flaviaesturariibacter aridisoli</name>
    <dbReference type="NCBI Taxonomy" id="2545761"/>
    <lineage>
        <taxon>Bacteria</taxon>
        <taxon>Pseudomonadati</taxon>
        <taxon>Bacteroidota</taxon>
        <taxon>Chitinophagia</taxon>
        <taxon>Chitinophagales</taxon>
        <taxon>Chitinophagaceae</taxon>
        <taxon>Flaviaestuariibacter</taxon>
    </lineage>
</organism>
<gene>
    <name evidence="3" type="ORF">E0486_12150</name>
</gene>
<protein>
    <submittedName>
        <fullName evidence="3">SgcJ/EcaC family oxidoreductase</fullName>
    </submittedName>
</protein>
<dbReference type="RefSeq" id="WP_131852454.1">
    <property type="nucleotide sequence ID" value="NZ_SKFH01000020.1"/>
</dbReference>
<dbReference type="InterPro" id="IPR032710">
    <property type="entry name" value="NTF2-like_dom_sf"/>
</dbReference>
<feature type="domain" description="SnoaL-like" evidence="2">
    <location>
        <begin position="27"/>
        <end position="138"/>
    </location>
</feature>
<keyword evidence="4" id="KW-1185">Reference proteome</keyword>
<accession>A0A4R4DXD4</accession>
<dbReference type="InterPro" id="IPR011944">
    <property type="entry name" value="Steroid_delta5-4_isomerase"/>
</dbReference>
<dbReference type="Proteomes" id="UP000295164">
    <property type="component" value="Unassembled WGS sequence"/>
</dbReference>
<dbReference type="InterPro" id="IPR037401">
    <property type="entry name" value="SnoaL-like"/>
</dbReference>